<name>W1DVH0_KLEPN</name>
<comment type="caution">
    <text evidence="2">The sequence shown here is derived from an EMBL/GenBank/DDBJ whole genome shotgun (WGS) entry which is preliminary data.</text>
</comment>
<dbReference type="AlphaFoldDB" id="W1DVH0"/>
<dbReference type="Proteomes" id="UP000019183">
    <property type="component" value="Unassembled WGS sequence"/>
</dbReference>
<proteinExistence type="predicted"/>
<dbReference type="eggNOG" id="ENOG50339B0">
    <property type="taxonomic scope" value="Bacteria"/>
</dbReference>
<reference evidence="2" key="1">
    <citation type="submission" date="2013-10" db="EMBL/GenBank/DDBJ databases">
        <title>Antibiotic resistance diversity of beta-lactamase producers in the General Hospital Vienna.</title>
        <authorList>
            <person name="Barisic I."/>
            <person name="Mitteregger D."/>
            <person name="Hirschl A.M."/>
            <person name="Noehammer C."/>
            <person name="Wiesinger-Mayr H."/>
        </authorList>
    </citation>
    <scope>NUCLEOTIDE SEQUENCE [LARGE SCALE GENOMIC DNA]</scope>
    <source>
        <strain evidence="2">IS43</strain>
    </source>
</reference>
<evidence type="ECO:0000313" key="2">
    <source>
        <dbReference type="EMBL" id="CDL12690.1"/>
    </source>
</evidence>
<feature type="compositionally biased region" description="Basic residues" evidence="1">
    <location>
        <begin position="1"/>
        <end position="11"/>
    </location>
</feature>
<keyword evidence="3" id="KW-1185">Reference proteome</keyword>
<accession>W1DVH0</accession>
<feature type="region of interest" description="Disordered" evidence="1">
    <location>
        <begin position="1"/>
        <end position="29"/>
    </location>
</feature>
<evidence type="ECO:0000313" key="3">
    <source>
        <dbReference type="Proteomes" id="UP000019183"/>
    </source>
</evidence>
<dbReference type="EMBL" id="CBWK010000821">
    <property type="protein sequence ID" value="CDL12690.1"/>
    <property type="molecule type" value="Genomic_DNA"/>
</dbReference>
<organism evidence="2 3">
    <name type="scientific">Klebsiella pneumoniae IS43</name>
    <dbReference type="NCBI Taxonomy" id="1432552"/>
    <lineage>
        <taxon>Bacteria</taxon>
        <taxon>Pseudomonadati</taxon>
        <taxon>Pseudomonadota</taxon>
        <taxon>Gammaproteobacteria</taxon>
        <taxon>Enterobacterales</taxon>
        <taxon>Enterobacteriaceae</taxon>
        <taxon>Klebsiella/Raoultella group</taxon>
        <taxon>Klebsiella</taxon>
        <taxon>Klebsiella pneumoniae complex</taxon>
    </lineage>
</organism>
<protein>
    <submittedName>
        <fullName evidence="2">Uncharacterized protein</fullName>
    </submittedName>
</protein>
<evidence type="ECO:0000256" key="1">
    <source>
        <dbReference type="SAM" id="MobiDB-lite"/>
    </source>
</evidence>
<sequence length="108" mass="12357">MPDGKKGRKKDRQPDPRFPRAGHPWQEDEKTLLSDALEPVPDEEIGTHLFWLSEKLGRTPFSVAFQIAAIRELQDGWEEQFREISDKIRLSGLSISDYLKQNGTGHNA</sequence>